<name>A0AAU9JXW0_9CILI</name>
<keyword evidence="1" id="KW-0732">Signal</keyword>
<proteinExistence type="predicted"/>
<reference evidence="2" key="1">
    <citation type="submission" date="2021-09" db="EMBL/GenBank/DDBJ databases">
        <authorList>
            <consortium name="AG Swart"/>
            <person name="Singh M."/>
            <person name="Singh A."/>
            <person name="Seah K."/>
            <person name="Emmerich C."/>
        </authorList>
    </citation>
    <scope>NUCLEOTIDE SEQUENCE</scope>
    <source>
        <strain evidence="2">ATCC30299</strain>
    </source>
</reference>
<comment type="caution">
    <text evidence="2">The sequence shown here is derived from an EMBL/GenBank/DDBJ whole genome shotgun (WGS) entry which is preliminary data.</text>
</comment>
<evidence type="ECO:0000313" key="2">
    <source>
        <dbReference type="EMBL" id="CAG9332119.1"/>
    </source>
</evidence>
<dbReference type="Proteomes" id="UP001162131">
    <property type="component" value="Unassembled WGS sequence"/>
</dbReference>
<keyword evidence="3" id="KW-1185">Reference proteome</keyword>
<accession>A0AAU9JXW0</accession>
<evidence type="ECO:0000313" key="3">
    <source>
        <dbReference type="Proteomes" id="UP001162131"/>
    </source>
</evidence>
<protein>
    <submittedName>
        <fullName evidence="2">Uncharacterized protein</fullName>
    </submittedName>
</protein>
<feature type="chain" id="PRO_5043560795" evidence="1">
    <location>
        <begin position="21"/>
        <end position="157"/>
    </location>
</feature>
<sequence length="157" mass="17658">MKFIVLLFFTEAFAQEKVEGVSDLDYFIMGFYNGLQENPYSPSNCIKSIPAITSAYDTFSTAYSTGESFSVQLHAFKGVSNAFTSTISICNFNALITDIAGTFQISTLKELGIAVLTNVYLYGYLIRQIIIAYLNFMYYDQGYYVGKLLSTSYSFYL</sequence>
<organism evidence="2 3">
    <name type="scientific">Blepharisma stoltei</name>
    <dbReference type="NCBI Taxonomy" id="1481888"/>
    <lineage>
        <taxon>Eukaryota</taxon>
        <taxon>Sar</taxon>
        <taxon>Alveolata</taxon>
        <taxon>Ciliophora</taxon>
        <taxon>Postciliodesmatophora</taxon>
        <taxon>Heterotrichea</taxon>
        <taxon>Heterotrichida</taxon>
        <taxon>Blepharismidae</taxon>
        <taxon>Blepharisma</taxon>
    </lineage>
</organism>
<feature type="signal peptide" evidence="1">
    <location>
        <begin position="1"/>
        <end position="20"/>
    </location>
</feature>
<dbReference type="EMBL" id="CAJZBQ010000054">
    <property type="protein sequence ID" value="CAG9332119.1"/>
    <property type="molecule type" value="Genomic_DNA"/>
</dbReference>
<evidence type="ECO:0000256" key="1">
    <source>
        <dbReference type="SAM" id="SignalP"/>
    </source>
</evidence>
<dbReference type="AlphaFoldDB" id="A0AAU9JXW0"/>
<gene>
    <name evidence="2" type="ORF">BSTOLATCC_MIC55573</name>
</gene>